<comment type="caution">
    <text evidence="2">The sequence shown here is derived from an EMBL/GenBank/DDBJ whole genome shotgun (WGS) entry which is preliminary data.</text>
</comment>
<evidence type="ECO:0000313" key="3">
    <source>
        <dbReference type="Proteomes" id="UP001054837"/>
    </source>
</evidence>
<gene>
    <name evidence="2" type="ORF">CDAR_448121</name>
</gene>
<dbReference type="AlphaFoldDB" id="A0AAV4SEM6"/>
<keyword evidence="1" id="KW-0472">Membrane</keyword>
<dbReference type="EMBL" id="BPLQ01007674">
    <property type="protein sequence ID" value="GIY31449.1"/>
    <property type="molecule type" value="Genomic_DNA"/>
</dbReference>
<accession>A0AAV4SEM6</accession>
<dbReference type="Proteomes" id="UP001054837">
    <property type="component" value="Unassembled WGS sequence"/>
</dbReference>
<evidence type="ECO:0000313" key="2">
    <source>
        <dbReference type="EMBL" id="GIY31449.1"/>
    </source>
</evidence>
<keyword evidence="1" id="KW-1133">Transmembrane helix</keyword>
<keyword evidence="3" id="KW-1185">Reference proteome</keyword>
<keyword evidence="1" id="KW-0812">Transmembrane</keyword>
<protein>
    <submittedName>
        <fullName evidence="2">Uncharacterized protein</fullName>
    </submittedName>
</protein>
<evidence type="ECO:0000256" key="1">
    <source>
        <dbReference type="SAM" id="Phobius"/>
    </source>
</evidence>
<reference evidence="2 3" key="1">
    <citation type="submission" date="2021-06" db="EMBL/GenBank/DDBJ databases">
        <title>Caerostris darwini draft genome.</title>
        <authorList>
            <person name="Kono N."/>
            <person name="Arakawa K."/>
        </authorList>
    </citation>
    <scope>NUCLEOTIDE SEQUENCE [LARGE SCALE GENOMIC DNA]</scope>
</reference>
<feature type="transmembrane region" description="Helical" evidence="1">
    <location>
        <begin position="72"/>
        <end position="93"/>
    </location>
</feature>
<organism evidence="2 3">
    <name type="scientific">Caerostris darwini</name>
    <dbReference type="NCBI Taxonomy" id="1538125"/>
    <lineage>
        <taxon>Eukaryota</taxon>
        <taxon>Metazoa</taxon>
        <taxon>Ecdysozoa</taxon>
        <taxon>Arthropoda</taxon>
        <taxon>Chelicerata</taxon>
        <taxon>Arachnida</taxon>
        <taxon>Araneae</taxon>
        <taxon>Araneomorphae</taxon>
        <taxon>Entelegynae</taxon>
        <taxon>Araneoidea</taxon>
        <taxon>Araneidae</taxon>
        <taxon>Caerostris</taxon>
    </lineage>
</organism>
<sequence>MAQWHHSKEYQTKSKNSMSRWNQCYVSSLQLMTNGALRALCNSGTNQKTVDNMCLQTSTSVGMDCLVTSAAYYSYGHGAAILCELFLVMRAVVTMINK</sequence>
<name>A0AAV4SEM6_9ARAC</name>
<proteinExistence type="predicted"/>